<dbReference type="GO" id="GO:0046961">
    <property type="term" value="F:proton-transporting ATPase activity, rotational mechanism"/>
    <property type="evidence" value="ECO:0007669"/>
    <property type="project" value="InterPro"/>
</dbReference>
<evidence type="ECO:0000313" key="5">
    <source>
        <dbReference type="Proteomes" id="UP000278804"/>
    </source>
</evidence>
<dbReference type="InterPro" id="IPR002699">
    <property type="entry name" value="V_ATPase_D"/>
</dbReference>
<evidence type="ECO:0000313" key="4">
    <source>
        <dbReference type="EMBL" id="AZK44181.1"/>
    </source>
</evidence>
<dbReference type="KEGG" id="eri:EEI45_04965"/>
<dbReference type="EMBL" id="CP034234">
    <property type="protein sequence ID" value="AZK44181.1"/>
    <property type="molecule type" value="Genomic_DNA"/>
</dbReference>
<name>A0A3S8RMK5_9FIRM</name>
<keyword evidence="2" id="KW-0813">Transport</keyword>
<dbReference type="Pfam" id="PF01813">
    <property type="entry name" value="ATP-synt_D"/>
    <property type="match status" value="1"/>
</dbReference>
<evidence type="ECO:0000256" key="2">
    <source>
        <dbReference type="ARBA" id="ARBA00022448"/>
    </source>
</evidence>
<sequence length="196" mass="22780">MLITKGNLLACKESLRLAKLGYELMDRKRVILMQELSKMMDDVKELRDVIDETYDKAYLSLQRANVSLGVIDRIAKLMPVEEEIKIVYRSVMGIEIPKVTIEEKEVKIPYALSVSNSRLDEVFLQMRQVKLYTAKLAELDNGMYRLAKAIEKSRKRANALEQIVIPDLEIKIKTISDALEEKEREEFIRMKLVKKM</sequence>
<organism evidence="4 5">
    <name type="scientific">Erysipelothrix piscisicarius</name>
    <dbReference type="NCBI Taxonomy" id="2485784"/>
    <lineage>
        <taxon>Bacteria</taxon>
        <taxon>Bacillati</taxon>
        <taxon>Bacillota</taxon>
        <taxon>Erysipelotrichia</taxon>
        <taxon>Erysipelotrichales</taxon>
        <taxon>Erysipelotrichaceae</taxon>
        <taxon>Erysipelothrix</taxon>
    </lineage>
</organism>
<keyword evidence="3" id="KW-0406">Ion transport</keyword>
<dbReference type="PANTHER" id="PTHR11671">
    <property type="entry name" value="V-TYPE ATP SYNTHASE SUBUNIT D"/>
    <property type="match status" value="1"/>
</dbReference>
<protein>
    <submittedName>
        <fullName evidence="4">V-type ATP synthase subunit D</fullName>
    </submittedName>
</protein>
<dbReference type="Proteomes" id="UP000278804">
    <property type="component" value="Chromosome"/>
</dbReference>
<dbReference type="RefSeq" id="WP_125164362.1">
    <property type="nucleotide sequence ID" value="NZ_CP034234.1"/>
</dbReference>
<dbReference type="NCBIfam" id="TIGR00309">
    <property type="entry name" value="V_ATPase_subD"/>
    <property type="match status" value="1"/>
</dbReference>
<dbReference type="AlphaFoldDB" id="A0A3S8RMK5"/>
<accession>A0A3S8RMK5</accession>
<gene>
    <name evidence="4" type="ORF">EEI45_04965</name>
</gene>
<evidence type="ECO:0000256" key="3">
    <source>
        <dbReference type="ARBA" id="ARBA00023065"/>
    </source>
</evidence>
<comment type="similarity">
    <text evidence="1">Belongs to the V-ATPase D subunit family.</text>
</comment>
<proteinExistence type="inferred from homology"/>
<reference evidence="4 5" key="1">
    <citation type="journal article" date="2020" name="Int. J. Syst. Evol. Microbiol.">
        <title>Description of Erysipelothrix piscisicarius sp. nov., an emergent fish pathogen, and assessment of virulence using a tiger barb (Puntigrus tetrazona) infection model.</title>
        <authorList>
            <person name="Pomaranski E.K."/>
            <person name="Griffin M.J."/>
            <person name="Camus A.C."/>
            <person name="Armwood A.R."/>
            <person name="Shelley J."/>
            <person name="Waldbieser G.C."/>
            <person name="LaFrentz B.R."/>
            <person name="Garcia J.C."/>
            <person name="Yanong R."/>
            <person name="Soto E."/>
        </authorList>
    </citation>
    <scope>NUCLEOTIDE SEQUENCE [LARGE SCALE GENOMIC DNA]</scope>
    <source>
        <strain evidence="4 5">15TAL0474</strain>
    </source>
</reference>
<evidence type="ECO:0000256" key="1">
    <source>
        <dbReference type="ARBA" id="ARBA00005850"/>
    </source>
</evidence>
<dbReference type="Gene3D" id="1.10.287.3240">
    <property type="match status" value="1"/>
</dbReference>
<keyword evidence="5" id="KW-1185">Reference proteome</keyword>